<reference evidence="1" key="1">
    <citation type="submission" date="2018-02" db="EMBL/GenBank/DDBJ databases">
        <title>Rhizophora mucronata_Transcriptome.</title>
        <authorList>
            <person name="Meera S.P."/>
            <person name="Sreeshan A."/>
            <person name="Augustine A."/>
        </authorList>
    </citation>
    <scope>NUCLEOTIDE SEQUENCE</scope>
    <source>
        <tissue evidence="1">Leaf</tissue>
    </source>
</reference>
<evidence type="ECO:0000313" key="1">
    <source>
        <dbReference type="EMBL" id="MBX73780.1"/>
    </source>
</evidence>
<protein>
    <submittedName>
        <fullName evidence="1">Uncharacterized protein</fullName>
    </submittedName>
</protein>
<proteinExistence type="predicted"/>
<name>A0A2P2R3M0_RHIMU</name>
<dbReference type="AlphaFoldDB" id="A0A2P2R3M0"/>
<sequence length="37" mass="4240">MLTHQPQILVPAIPRHMTSCISISFHLSMVESMYVKI</sequence>
<accession>A0A2P2R3M0</accession>
<organism evidence="1">
    <name type="scientific">Rhizophora mucronata</name>
    <name type="common">Asiatic mangrove</name>
    <dbReference type="NCBI Taxonomy" id="61149"/>
    <lineage>
        <taxon>Eukaryota</taxon>
        <taxon>Viridiplantae</taxon>
        <taxon>Streptophyta</taxon>
        <taxon>Embryophyta</taxon>
        <taxon>Tracheophyta</taxon>
        <taxon>Spermatophyta</taxon>
        <taxon>Magnoliopsida</taxon>
        <taxon>eudicotyledons</taxon>
        <taxon>Gunneridae</taxon>
        <taxon>Pentapetalae</taxon>
        <taxon>rosids</taxon>
        <taxon>fabids</taxon>
        <taxon>Malpighiales</taxon>
        <taxon>Rhizophoraceae</taxon>
        <taxon>Rhizophora</taxon>
    </lineage>
</organism>
<dbReference type="EMBL" id="GGEC01093296">
    <property type="protein sequence ID" value="MBX73780.1"/>
    <property type="molecule type" value="Transcribed_RNA"/>
</dbReference>